<evidence type="ECO:0000313" key="2">
    <source>
        <dbReference type="Proteomes" id="UP000814033"/>
    </source>
</evidence>
<dbReference type="EMBL" id="MU276102">
    <property type="protein sequence ID" value="KAI0041776.1"/>
    <property type="molecule type" value="Genomic_DNA"/>
</dbReference>
<comment type="caution">
    <text evidence="1">The sequence shown here is derived from an EMBL/GenBank/DDBJ whole genome shotgun (WGS) entry which is preliminary data.</text>
</comment>
<name>A0ACB8RDQ8_9AGAM</name>
<accession>A0ACB8RDQ8</accession>
<reference evidence="1" key="1">
    <citation type="submission" date="2021-02" db="EMBL/GenBank/DDBJ databases">
        <authorList>
            <consortium name="DOE Joint Genome Institute"/>
            <person name="Ahrendt S."/>
            <person name="Looney B.P."/>
            <person name="Miyauchi S."/>
            <person name="Morin E."/>
            <person name="Drula E."/>
            <person name="Courty P.E."/>
            <person name="Chicoki N."/>
            <person name="Fauchery L."/>
            <person name="Kohler A."/>
            <person name="Kuo A."/>
            <person name="Labutti K."/>
            <person name="Pangilinan J."/>
            <person name="Lipzen A."/>
            <person name="Riley R."/>
            <person name="Andreopoulos W."/>
            <person name="He G."/>
            <person name="Johnson J."/>
            <person name="Barry K.W."/>
            <person name="Grigoriev I.V."/>
            <person name="Nagy L."/>
            <person name="Hibbett D."/>
            <person name="Henrissat B."/>
            <person name="Matheny P.B."/>
            <person name="Labbe J."/>
            <person name="Martin F."/>
        </authorList>
    </citation>
    <scope>NUCLEOTIDE SEQUENCE</scope>
    <source>
        <strain evidence="1">FP105234-sp</strain>
    </source>
</reference>
<dbReference type="Proteomes" id="UP000814033">
    <property type="component" value="Unassembled WGS sequence"/>
</dbReference>
<proteinExistence type="predicted"/>
<evidence type="ECO:0000313" key="1">
    <source>
        <dbReference type="EMBL" id="KAI0041776.1"/>
    </source>
</evidence>
<organism evidence="1 2">
    <name type="scientific">Auriscalpium vulgare</name>
    <dbReference type="NCBI Taxonomy" id="40419"/>
    <lineage>
        <taxon>Eukaryota</taxon>
        <taxon>Fungi</taxon>
        <taxon>Dikarya</taxon>
        <taxon>Basidiomycota</taxon>
        <taxon>Agaricomycotina</taxon>
        <taxon>Agaricomycetes</taxon>
        <taxon>Russulales</taxon>
        <taxon>Auriscalpiaceae</taxon>
        <taxon>Auriscalpium</taxon>
    </lineage>
</organism>
<protein>
    <submittedName>
        <fullName evidence="1">Uncharacterized protein</fullName>
    </submittedName>
</protein>
<keyword evidence="2" id="KW-1185">Reference proteome</keyword>
<gene>
    <name evidence="1" type="ORF">FA95DRAFT_652638</name>
</gene>
<reference evidence="1" key="2">
    <citation type="journal article" date="2022" name="New Phytol.">
        <title>Evolutionary transition to the ectomycorrhizal habit in the genomes of a hyperdiverse lineage of mushroom-forming fungi.</title>
        <authorList>
            <person name="Looney B."/>
            <person name="Miyauchi S."/>
            <person name="Morin E."/>
            <person name="Drula E."/>
            <person name="Courty P.E."/>
            <person name="Kohler A."/>
            <person name="Kuo A."/>
            <person name="LaButti K."/>
            <person name="Pangilinan J."/>
            <person name="Lipzen A."/>
            <person name="Riley R."/>
            <person name="Andreopoulos W."/>
            <person name="He G."/>
            <person name="Johnson J."/>
            <person name="Nolan M."/>
            <person name="Tritt A."/>
            <person name="Barry K.W."/>
            <person name="Grigoriev I.V."/>
            <person name="Nagy L.G."/>
            <person name="Hibbett D."/>
            <person name="Henrissat B."/>
            <person name="Matheny P.B."/>
            <person name="Labbe J."/>
            <person name="Martin F.M."/>
        </authorList>
    </citation>
    <scope>NUCLEOTIDE SEQUENCE</scope>
    <source>
        <strain evidence="1">FP105234-sp</strain>
    </source>
</reference>
<sequence length="193" mass="21938">MWPSVRTLSVDVSYRPGESQSSIISAPQALQSLSIYRPNTWNILPRELPALRTLELRYLSRTDQHLLASGVLPQIRSLTVWGLPPSQDVLGQLAQLESLVFGELPVKFSLPKTLRHVGFYPHIRDRWPPVVEDFDVFLQALCALENLHLITCTRRSSAVLREALDRQCRDRRVDIVVYMNANCAPGVHNPDYV</sequence>